<dbReference type="InterPro" id="IPR052164">
    <property type="entry name" value="Anthracycline_SecMetBiosynth"/>
</dbReference>
<dbReference type="Pfam" id="PF18029">
    <property type="entry name" value="Glyoxalase_6"/>
    <property type="match status" value="1"/>
</dbReference>
<accession>A0A917VKT9</accession>
<feature type="domain" description="VOC" evidence="1">
    <location>
        <begin position="135"/>
        <end position="250"/>
    </location>
</feature>
<evidence type="ECO:0000313" key="2">
    <source>
        <dbReference type="EMBL" id="GGK90794.1"/>
    </source>
</evidence>
<feature type="domain" description="VOC" evidence="1">
    <location>
        <begin position="12"/>
        <end position="124"/>
    </location>
</feature>
<dbReference type="Pfam" id="PF00903">
    <property type="entry name" value="Glyoxalase"/>
    <property type="match status" value="1"/>
</dbReference>
<dbReference type="Proteomes" id="UP000637788">
    <property type="component" value="Unassembled WGS sequence"/>
</dbReference>
<dbReference type="InterPro" id="IPR037523">
    <property type="entry name" value="VOC_core"/>
</dbReference>
<organism evidence="2 3">
    <name type="scientific">Streptomyces flaveus</name>
    <dbReference type="NCBI Taxonomy" id="66370"/>
    <lineage>
        <taxon>Bacteria</taxon>
        <taxon>Bacillati</taxon>
        <taxon>Actinomycetota</taxon>
        <taxon>Actinomycetes</taxon>
        <taxon>Kitasatosporales</taxon>
        <taxon>Streptomycetaceae</taxon>
        <taxon>Streptomyces</taxon>
        <taxon>Streptomyces aurantiacus group</taxon>
    </lineage>
</organism>
<dbReference type="PROSITE" id="PS51819">
    <property type="entry name" value="VOC"/>
    <property type="match status" value="2"/>
</dbReference>
<dbReference type="InterPro" id="IPR029068">
    <property type="entry name" value="Glyas_Bleomycin-R_OHBP_Dase"/>
</dbReference>
<dbReference type="PANTHER" id="PTHR33993:SF10">
    <property type="entry name" value="CONSERVED PROTEIN"/>
    <property type="match status" value="1"/>
</dbReference>
<reference evidence="2" key="1">
    <citation type="journal article" date="2014" name="Int. J. Syst. Evol. Microbiol.">
        <title>Complete genome sequence of Corynebacterium casei LMG S-19264T (=DSM 44701T), isolated from a smear-ripened cheese.</title>
        <authorList>
            <consortium name="US DOE Joint Genome Institute (JGI-PGF)"/>
            <person name="Walter F."/>
            <person name="Albersmeier A."/>
            <person name="Kalinowski J."/>
            <person name="Ruckert C."/>
        </authorList>
    </citation>
    <scope>NUCLEOTIDE SEQUENCE</scope>
    <source>
        <strain evidence="2">JCM 3035</strain>
    </source>
</reference>
<dbReference type="InterPro" id="IPR041581">
    <property type="entry name" value="Glyoxalase_6"/>
</dbReference>
<dbReference type="SUPFAM" id="SSF54593">
    <property type="entry name" value="Glyoxalase/Bleomycin resistance protein/Dihydroxybiphenyl dioxygenase"/>
    <property type="match status" value="2"/>
</dbReference>
<evidence type="ECO:0000259" key="1">
    <source>
        <dbReference type="PROSITE" id="PS51819"/>
    </source>
</evidence>
<reference evidence="2" key="2">
    <citation type="submission" date="2020-09" db="EMBL/GenBank/DDBJ databases">
        <authorList>
            <person name="Sun Q."/>
            <person name="Ohkuma M."/>
        </authorList>
    </citation>
    <scope>NUCLEOTIDE SEQUENCE</scope>
    <source>
        <strain evidence="2">JCM 3035</strain>
    </source>
</reference>
<dbReference type="PANTHER" id="PTHR33993">
    <property type="entry name" value="GLYOXALASE-RELATED"/>
    <property type="match status" value="1"/>
</dbReference>
<protein>
    <submittedName>
        <fullName evidence="2">Glyoxalase</fullName>
    </submittedName>
</protein>
<dbReference type="EMBL" id="BMPQ01000018">
    <property type="protein sequence ID" value="GGK90794.1"/>
    <property type="molecule type" value="Genomic_DNA"/>
</dbReference>
<dbReference type="AlphaFoldDB" id="A0A917VKT9"/>
<keyword evidence="3" id="KW-1185">Reference proteome</keyword>
<sequence length="251" mass="26875">MSYVSSIQPDGTPTWIDLRVPDRERALEFYGALFGWEYDGSAAETGLGTVCLLHGRPVAAIAQAPTTTGFGWNMYFATADCAGTAKRIVEAGGSLLKAPTDVGDQGRTAIAEDPVGARFGLWEGRAHLGCEVVNEPGSLVRNDLVTPDPEPARAFYTAVFDYTLDLNETLPDLDFTFLRRRDGHEIGGIFGFPTAPKSAWATTFEVADTDAVVQRAITAGATADAPEDTAYGRSATITDPFGVEFSVITRL</sequence>
<dbReference type="InterPro" id="IPR004360">
    <property type="entry name" value="Glyas_Fos-R_dOase_dom"/>
</dbReference>
<dbReference type="CDD" id="cd07247">
    <property type="entry name" value="SgaA_N_like"/>
    <property type="match status" value="1"/>
</dbReference>
<evidence type="ECO:0000313" key="3">
    <source>
        <dbReference type="Proteomes" id="UP000637788"/>
    </source>
</evidence>
<proteinExistence type="predicted"/>
<dbReference type="Gene3D" id="3.10.180.10">
    <property type="entry name" value="2,3-Dihydroxybiphenyl 1,2-Dioxygenase, domain 1"/>
    <property type="match status" value="2"/>
</dbReference>
<comment type="caution">
    <text evidence="2">The sequence shown here is derived from an EMBL/GenBank/DDBJ whole genome shotgun (WGS) entry which is preliminary data.</text>
</comment>
<gene>
    <name evidence="2" type="ORF">GCM10010094_59740</name>
</gene>
<name>A0A917VKT9_9ACTN</name>